<dbReference type="AlphaFoldDB" id="A0A139GZG6"/>
<evidence type="ECO:0000313" key="2">
    <source>
        <dbReference type="Proteomes" id="UP000070133"/>
    </source>
</evidence>
<organism evidence="1 2">
    <name type="scientific">Pseudocercospora eumusae</name>
    <dbReference type="NCBI Taxonomy" id="321146"/>
    <lineage>
        <taxon>Eukaryota</taxon>
        <taxon>Fungi</taxon>
        <taxon>Dikarya</taxon>
        <taxon>Ascomycota</taxon>
        <taxon>Pezizomycotina</taxon>
        <taxon>Dothideomycetes</taxon>
        <taxon>Dothideomycetidae</taxon>
        <taxon>Mycosphaerellales</taxon>
        <taxon>Mycosphaerellaceae</taxon>
        <taxon>Pseudocercospora</taxon>
    </lineage>
</organism>
<gene>
    <name evidence="1" type="ORF">AC578_10107</name>
</gene>
<comment type="caution">
    <text evidence="1">The sequence shown here is derived from an EMBL/GenBank/DDBJ whole genome shotgun (WGS) entry which is preliminary data.</text>
</comment>
<reference evidence="1 2" key="1">
    <citation type="submission" date="2015-07" db="EMBL/GenBank/DDBJ databases">
        <title>Comparative genomics of the Sigatoka disease complex on banana suggests a link between parallel evolutionary changes in Pseudocercospora fijiensis and Pseudocercospora eumusae and increased virulence on the banana host.</title>
        <authorList>
            <person name="Chang T.-C."/>
            <person name="Salvucci A."/>
            <person name="Crous P.W."/>
            <person name="Stergiopoulos I."/>
        </authorList>
    </citation>
    <scope>NUCLEOTIDE SEQUENCE [LARGE SCALE GENOMIC DNA]</scope>
    <source>
        <strain evidence="1 2">CBS 114824</strain>
    </source>
</reference>
<sequence length="72" mass="8196">MARKALINGNAKPKHVYLWKKRSSMPPSGERQTLRYSQVPQLHALRRPEISYCCRGAMVTAAWIESNPPSMV</sequence>
<name>A0A139GZG6_9PEZI</name>
<protein>
    <submittedName>
        <fullName evidence="1">Uncharacterized protein</fullName>
    </submittedName>
</protein>
<dbReference type="EMBL" id="LFZN01000208">
    <property type="protein sequence ID" value="KXS95600.1"/>
    <property type="molecule type" value="Genomic_DNA"/>
</dbReference>
<evidence type="ECO:0000313" key="1">
    <source>
        <dbReference type="EMBL" id="KXS95600.1"/>
    </source>
</evidence>
<dbReference type="Proteomes" id="UP000070133">
    <property type="component" value="Unassembled WGS sequence"/>
</dbReference>
<proteinExistence type="predicted"/>
<keyword evidence="2" id="KW-1185">Reference proteome</keyword>
<accession>A0A139GZG6</accession>